<dbReference type="EMBL" id="CM042048">
    <property type="protein sequence ID" value="KAI3757652.1"/>
    <property type="molecule type" value="Genomic_DNA"/>
</dbReference>
<evidence type="ECO:0000313" key="1">
    <source>
        <dbReference type="EMBL" id="KAI3757652.1"/>
    </source>
</evidence>
<name>A0ACB9EFQ7_ARCLA</name>
<sequence length="722" mass="80382">MGSHVISDLSTFRPLLLSFLASFAHLNFTGFRNHIAAFPVISSTFSDLRRSLNSSSATTLMPVAKLLGTSSADAMKAEEGSDSLDTFIRQAVGKEPLFSFSRTGDSPVQWIQLLHALDQQDLPGWPLLAPMKVQMQKCDKCAREFCSPINYRRHIRVHRRSLNFHKESQKYRDLLGAFWDKLSYDEAKDIMSFKDVNLEEVPGSSIVRNITANLRKPIFLSLPQVYVKAGSVLVDIIQGRPSRLPISSQELFSILDDASERTFLSAGTAESLQKFIFDGEAGKIGLEIKNLIACTSFLAEQRLVKAWLADKDAEALRCQKLLVEEEEAAQRRQAELLERKRQRKLRQKEQRARDQSNEVKGDLYATSDIFETTPSTETSSLPTSSEVDLFIPDEDVLMPLETIQFSNNEEDVNIESQGGCSSDHSDSTAQNNTKQPKVQTNDLHHVIARWQVPKLQKGGRNGFHGNQNVNTLKREQSHKHREQRAPLVNSSKIWTKKPKPENGGELVKSRVQNDATNQSNCQLMIGSISVTVRSPSQHQANNQANEVQESVNMEVKKSSVQTGTNRSTVKIWRPRHDSRGHLADSRSNKVLEEDAKGDVETPPATEGCCQSNDESEESHPLPFVEDGGKPEAMLFSVDAAKAFLAQRWKEAISGDHSKLVLAEPPGESDGHGLVESQERMVVGNADNRIVSIESSSNTNVRGKFATKGVKTKYIPKQRGGGN</sequence>
<gene>
    <name evidence="1" type="ORF">L6452_05195</name>
</gene>
<proteinExistence type="predicted"/>
<protein>
    <submittedName>
        <fullName evidence="1">Uncharacterized protein</fullName>
    </submittedName>
</protein>
<reference evidence="1 2" key="2">
    <citation type="journal article" date="2022" name="Mol. Ecol. Resour.">
        <title>The genomes of chicory, endive, great burdock and yacon provide insights into Asteraceae paleo-polyploidization history and plant inulin production.</title>
        <authorList>
            <person name="Fan W."/>
            <person name="Wang S."/>
            <person name="Wang H."/>
            <person name="Wang A."/>
            <person name="Jiang F."/>
            <person name="Liu H."/>
            <person name="Zhao H."/>
            <person name="Xu D."/>
            <person name="Zhang Y."/>
        </authorList>
    </citation>
    <scope>NUCLEOTIDE SEQUENCE [LARGE SCALE GENOMIC DNA]</scope>
    <source>
        <strain evidence="2">cv. Niubang</strain>
    </source>
</reference>
<keyword evidence="2" id="KW-1185">Reference proteome</keyword>
<evidence type="ECO:0000313" key="2">
    <source>
        <dbReference type="Proteomes" id="UP001055879"/>
    </source>
</evidence>
<reference evidence="2" key="1">
    <citation type="journal article" date="2022" name="Mol. Ecol. Resour.">
        <title>The genomes of chicory, endive, great burdock and yacon provide insights into Asteraceae palaeo-polyploidization history and plant inulin production.</title>
        <authorList>
            <person name="Fan W."/>
            <person name="Wang S."/>
            <person name="Wang H."/>
            <person name="Wang A."/>
            <person name="Jiang F."/>
            <person name="Liu H."/>
            <person name="Zhao H."/>
            <person name="Xu D."/>
            <person name="Zhang Y."/>
        </authorList>
    </citation>
    <scope>NUCLEOTIDE SEQUENCE [LARGE SCALE GENOMIC DNA]</scope>
    <source>
        <strain evidence="2">cv. Niubang</strain>
    </source>
</reference>
<accession>A0ACB9EFQ7</accession>
<dbReference type="Proteomes" id="UP001055879">
    <property type="component" value="Linkage Group LG02"/>
</dbReference>
<organism evidence="1 2">
    <name type="scientific">Arctium lappa</name>
    <name type="common">Greater burdock</name>
    <name type="synonym">Lappa major</name>
    <dbReference type="NCBI Taxonomy" id="4217"/>
    <lineage>
        <taxon>Eukaryota</taxon>
        <taxon>Viridiplantae</taxon>
        <taxon>Streptophyta</taxon>
        <taxon>Embryophyta</taxon>
        <taxon>Tracheophyta</taxon>
        <taxon>Spermatophyta</taxon>
        <taxon>Magnoliopsida</taxon>
        <taxon>eudicotyledons</taxon>
        <taxon>Gunneridae</taxon>
        <taxon>Pentapetalae</taxon>
        <taxon>asterids</taxon>
        <taxon>campanulids</taxon>
        <taxon>Asterales</taxon>
        <taxon>Asteraceae</taxon>
        <taxon>Carduoideae</taxon>
        <taxon>Cardueae</taxon>
        <taxon>Arctiinae</taxon>
        <taxon>Arctium</taxon>
    </lineage>
</organism>
<comment type="caution">
    <text evidence="1">The sequence shown here is derived from an EMBL/GenBank/DDBJ whole genome shotgun (WGS) entry which is preliminary data.</text>
</comment>